<evidence type="ECO:0000256" key="6">
    <source>
        <dbReference type="ARBA" id="ARBA00022989"/>
    </source>
</evidence>
<keyword evidence="5" id="KW-0378">Hydrolase</keyword>
<evidence type="ECO:0000256" key="2">
    <source>
        <dbReference type="ARBA" id="ARBA00022475"/>
    </source>
</evidence>
<evidence type="ECO:0000313" key="10">
    <source>
        <dbReference type="Proteomes" id="UP001501570"/>
    </source>
</evidence>
<evidence type="ECO:0000313" key="9">
    <source>
        <dbReference type="EMBL" id="GAA5198587.1"/>
    </source>
</evidence>
<keyword evidence="3" id="KW-0645">Protease</keyword>
<protein>
    <submittedName>
        <fullName evidence="9">Exosortase P</fullName>
    </submittedName>
</protein>
<comment type="caution">
    <text evidence="9">The sequence shown here is derived from an EMBL/GenBank/DDBJ whole genome shotgun (WGS) entry which is preliminary data.</text>
</comment>
<organism evidence="9 10">
    <name type="scientific">Rugosimonospora acidiphila</name>
    <dbReference type="NCBI Taxonomy" id="556531"/>
    <lineage>
        <taxon>Bacteria</taxon>
        <taxon>Bacillati</taxon>
        <taxon>Actinomycetota</taxon>
        <taxon>Actinomycetes</taxon>
        <taxon>Micromonosporales</taxon>
        <taxon>Micromonosporaceae</taxon>
        <taxon>Rugosimonospora</taxon>
    </lineage>
</organism>
<accession>A0ABP9SLG7</accession>
<feature type="transmembrane region" description="Helical" evidence="8">
    <location>
        <begin position="120"/>
        <end position="143"/>
    </location>
</feature>
<evidence type="ECO:0000256" key="8">
    <source>
        <dbReference type="SAM" id="Phobius"/>
    </source>
</evidence>
<evidence type="ECO:0000256" key="1">
    <source>
        <dbReference type="ARBA" id="ARBA00004651"/>
    </source>
</evidence>
<name>A0ABP9SLG7_9ACTN</name>
<feature type="transmembrane region" description="Helical" evidence="8">
    <location>
        <begin position="51"/>
        <end position="74"/>
    </location>
</feature>
<dbReference type="Proteomes" id="UP001501570">
    <property type="component" value="Unassembled WGS sequence"/>
</dbReference>
<feature type="transmembrane region" description="Helical" evidence="8">
    <location>
        <begin position="86"/>
        <end position="108"/>
    </location>
</feature>
<keyword evidence="6 8" id="KW-1133">Transmembrane helix</keyword>
<reference evidence="10" key="1">
    <citation type="journal article" date="2019" name="Int. J. Syst. Evol. Microbiol.">
        <title>The Global Catalogue of Microorganisms (GCM) 10K type strain sequencing project: providing services to taxonomists for standard genome sequencing and annotation.</title>
        <authorList>
            <consortium name="The Broad Institute Genomics Platform"/>
            <consortium name="The Broad Institute Genome Sequencing Center for Infectious Disease"/>
            <person name="Wu L."/>
            <person name="Ma J."/>
        </authorList>
    </citation>
    <scope>NUCLEOTIDE SEQUENCE [LARGE SCALE GENOMIC DNA]</scope>
    <source>
        <strain evidence="10">JCM 18304</strain>
    </source>
</reference>
<comment type="subcellular location">
    <subcellularLocation>
        <location evidence="1">Cell membrane</location>
        <topology evidence="1">Multi-pass membrane protein</topology>
    </subcellularLocation>
</comment>
<keyword evidence="7 8" id="KW-0472">Membrane</keyword>
<evidence type="ECO:0000256" key="7">
    <source>
        <dbReference type="ARBA" id="ARBA00023136"/>
    </source>
</evidence>
<dbReference type="InterPro" id="IPR026392">
    <property type="entry name" value="Exo/Archaeosortase_dom"/>
</dbReference>
<gene>
    <name evidence="9" type="primary">xrtP</name>
    <name evidence="9" type="ORF">GCM10023322_72270</name>
</gene>
<sequence>MMFGYRYVSGIEADLAGRLVAATLHQHTLGLRDQAVVVLHAGNPKSIGLQITPQCTSAFLIAPMVLTGAALLWLRPRQYKRVLIGLAVTVVLLFATNQLRIVGLAALIDGVGFKTGYYWGHTILGSMVSVVGGGASLLTFVYWTMVHGQKAPTTPGPEWTDGAR</sequence>
<keyword evidence="2" id="KW-1003">Cell membrane</keyword>
<keyword evidence="4 8" id="KW-0812">Transmembrane</keyword>
<proteinExistence type="predicted"/>
<keyword evidence="10" id="KW-1185">Reference proteome</keyword>
<dbReference type="Pfam" id="PF09721">
    <property type="entry name" value="Exosortase_EpsH"/>
    <property type="match status" value="1"/>
</dbReference>
<dbReference type="InterPro" id="IPR019127">
    <property type="entry name" value="Exosortase"/>
</dbReference>
<evidence type="ECO:0000256" key="3">
    <source>
        <dbReference type="ARBA" id="ARBA00022670"/>
    </source>
</evidence>
<dbReference type="EMBL" id="BAABJQ010000034">
    <property type="protein sequence ID" value="GAA5198587.1"/>
    <property type="molecule type" value="Genomic_DNA"/>
</dbReference>
<dbReference type="NCBIfam" id="TIGR04178">
    <property type="entry name" value="exo_archaeo"/>
    <property type="match status" value="1"/>
</dbReference>
<evidence type="ECO:0000256" key="4">
    <source>
        <dbReference type="ARBA" id="ARBA00022692"/>
    </source>
</evidence>
<evidence type="ECO:0000256" key="5">
    <source>
        <dbReference type="ARBA" id="ARBA00022801"/>
    </source>
</evidence>